<protein>
    <recommendedName>
        <fullName evidence="5">Actin-like ATPase domain-containing protein</fullName>
    </recommendedName>
</protein>
<reference evidence="1 4" key="1">
    <citation type="submission" date="2016-04" db="EMBL/GenBank/DDBJ databases">
        <title>Genome analyses suggest a sexual origin of heterokaryosis in a supposedly ancient asexual fungus.</title>
        <authorList>
            <person name="Ropars J."/>
            <person name="Sedzielewska K."/>
            <person name="Noel J."/>
            <person name="Charron P."/>
            <person name="Farinelli L."/>
            <person name="Marton T."/>
            <person name="Kruger M."/>
            <person name="Pelin A."/>
            <person name="Brachmann A."/>
            <person name="Corradi N."/>
        </authorList>
    </citation>
    <scope>NUCLEOTIDE SEQUENCE [LARGE SCALE GENOMIC DNA]</scope>
    <source>
        <strain evidence="1 4">A5</strain>
    </source>
</reference>
<reference evidence="1 4" key="2">
    <citation type="submission" date="2017-09" db="EMBL/GenBank/DDBJ databases">
        <title>Extensive intraspecific genome diversity in a model arbuscular mycorrhizal fungus.</title>
        <authorList>
            <person name="Chen E.C."/>
            <person name="Morin E."/>
            <person name="Beaudet D."/>
            <person name="Noel J."/>
            <person name="Ndikumana S."/>
            <person name="Charron P."/>
            <person name="St-Onge C."/>
            <person name="Giorgi J."/>
            <person name="Grigoriev I.V."/>
            <person name="Roux C."/>
            <person name="Martin F.M."/>
            <person name="Corradi N."/>
        </authorList>
    </citation>
    <scope>NUCLEOTIDE SEQUENCE [LARGE SCALE GENOMIC DNA]</scope>
    <source>
        <strain evidence="1 4">A5</strain>
    </source>
</reference>
<dbReference type="EMBL" id="LLXH01000155">
    <property type="protein sequence ID" value="PKC71707.1"/>
    <property type="molecule type" value="Genomic_DNA"/>
</dbReference>
<accession>A0A2N0QDY0</accession>
<evidence type="ECO:0000313" key="3">
    <source>
        <dbReference type="Proteomes" id="UP000232688"/>
    </source>
</evidence>
<dbReference type="InterPro" id="IPR043129">
    <property type="entry name" value="ATPase_NBD"/>
</dbReference>
<sequence length="327" mass="37173">MVVDCGDGTDGTVDLTCHEILANDRIGEITESKGRNCESSFVDRKFVEFLGRKLGKSTIELLNEKYYNSLQYIVQEFCEHVKLPFTGQKSGFSNYEIDLEDYYLKYPLTLKDIIKEGNEKRLLEKADWIIILEFADVKEMFDPFITEIISLIRGQLNQLQTKNKECSAIMLVGGFSESKYLQYRIKNEFSKIVPKISVPSLPVIAVIKGGVKFGLEVESVVKRVLKRTYGTNIVRKSKLGDPSSDMLPNGYTVVFETIASRGKEILVNDKVIKELKLTSSMQRSVNFNIYVTKEPEAKFCSDLGVSLLCRLEIELPDDDDDDDYDDV</sequence>
<evidence type="ECO:0000313" key="4">
    <source>
        <dbReference type="Proteomes" id="UP000232722"/>
    </source>
</evidence>
<gene>
    <name evidence="2" type="ORF">RhiirA1_412860</name>
    <name evidence="1" type="ORF">RhiirA5_346597</name>
</gene>
<feature type="non-terminal residue" evidence="1">
    <location>
        <position position="327"/>
    </location>
</feature>
<dbReference type="Proteomes" id="UP000232722">
    <property type="component" value="Unassembled WGS sequence"/>
</dbReference>
<dbReference type="PANTHER" id="PTHR14187:SF5">
    <property type="entry name" value="HEAT SHOCK 70 KDA PROTEIN 12A"/>
    <property type="match status" value="1"/>
</dbReference>
<dbReference type="SUPFAM" id="SSF53067">
    <property type="entry name" value="Actin-like ATPase domain"/>
    <property type="match status" value="1"/>
</dbReference>
<reference evidence="2 3" key="4">
    <citation type="submission" date="2017-10" db="EMBL/GenBank/DDBJ databases">
        <title>Genome analyses suggest a sexual origin of heterokaryosis in a supposedly ancient asexual fungus.</title>
        <authorList>
            <person name="Corradi N."/>
            <person name="Sedzielewska K."/>
            <person name="Noel J."/>
            <person name="Charron P."/>
            <person name="Farinelli L."/>
            <person name="Marton T."/>
            <person name="Kruger M."/>
            <person name="Pelin A."/>
            <person name="Brachmann A."/>
            <person name="Corradi N."/>
        </authorList>
    </citation>
    <scope>NUCLEOTIDE SEQUENCE [LARGE SCALE GENOMIC DNA]</scope>
    <source>
        <strain evidence="2 3">A1</strain>
    </source>
</reference>
<reference evidence="2 3" key="3">
    <citation type="submission" date="2017-10" db="EMBL/GenBank/DDBJ databases">
        <title>Extensive intraspecific genome diversity in a model arbuscular mycorrhizal fungus.</title>
        <authorList>
            <person name="Chen E.C.H."/>
            <person name="Morin E."/>
            <person name="Baudet D."/>
            <person name="Noel J."/>
            <person name="Ndikumana S."/>
            <person name="Charron P."/>
            <person name="St-Onge C."/>
            <person name="Giorgi J."/>
            <person name="Grigoriev I.V."/>
            <person name="Roux C."/>
            <person name="Martin F.M."/>
            <person name="Corradi N."/>
        </authorList>
    </citation>
    <scope>NUCLEOTIDE SEQUENCE [LARGE SCALE GENOMIC DNA]</scope>
    <source>
        <strain evidence="2 3">A1</strain>
    </source>
</reference>
<dbReference type="PANTHER" id="PTHR14187">
    <property type="entry name" value="ALPHA KINASE/ELONGATION FACTOR 2 KINASE"/>
    <property type="match status" value="1"/>
</dbReference>
<name>A0A2N0QDY0_9GLOM</name>
<evidence type="ECO:0008006" key="5">
    <source>
        <dbReference type="Google" id="ProtNLM"/>
    </source>
</evidence>
<evidence type="ECO:0000313" key="1">
    <source>
        <dbReference type="EMBL" id="PKC17263.1"/>
    </source>
</evidence>
<dbReference type="VEuPathDB" id="FungiDB:FUN_009769"/>
<evidence type="ECO:0000313" key="2">
    <source>
        <dbReference type="EMBL" id="PKC71707.1"/>
    </source>
</evidence>
<proteinExistence type="predicted"/>
<comment type="caution">
    <text evidence="1">The sequence shown here is derived from an EMBL/GenBank/DDBJ whole genome shotgun (WGS) entry which is preliminary data.</text>
</comment>
<dbReference type="AlphaFoldDB" id="A0A2N0QDY0"/>
<organism evidence="1 4">
    <name type="scientific">Rhizophagus irregularis</name>
    <dbReference type="NCBI Taxonomy" id="588596"/>
    <lineage>
        <taxon>Eukaryota</taxon>
        <taxon>Fungi</taxon>
        <taxon>Fungi incertae sedis</taxon>
        <taxon>Mucoromycota</taxon>
        <taxon>Glomeromycotina</taxon>
        <taxon>Glomeromycetes</taxon>
        <taxon>Glomerales</taxon>
        <taxon>Glomeraceae</taxon>
        <taxon>Rhizophagus</taxon>
    </lineage>
</organism>
<dbReference type="EMBL" id="LLXJ01000021">
    <property type="protein sequence ID" value="PKC17263.1"/>
    <property type="molecule type" value="Genomic_DNA"/>
</dbReference>
<dbReference type="VEuPathDB" id="FungiDB:RhiirA1_412860"/>
<dbReference type="Proteomes" id="UP000232688">
    <property type="component" value="Unassembled WGS sequence"/>
</dbReference>